<dbReference type="Proteomes" id="UP000887013">
    <property type="component" value="Unassembled WGS sequence"/>
</dbReference>
<evidence type="ECO:0000313" key="1">
    <source>
        <dbReference type="EMBL" id="GFT74298.1"/>
    </source>
</evidence>
<protein>
    <submittedName>
        <fullName evidence="1">Uncharacterized protein</fullName>
    </submittedName>
</protein>
<evidence type="ECO:0000313" key="2">
    <source>
        <dbReference type="Proteomes" id="UP000887013"/>
    </source>
</evidence>
<reference evidence="1" key="1">
    <citation type="submission" date="2020-08" db="EMBL/GenBank/DDBJ databases">
        <title>Multicomponent nature underlies the extraordinary mechanical properties of spider dragline silk.</title>
        <authorList>
            <person name="Kono N."/>
            <person name="Nakamura H."/>
            <person name="Mori M."/>
            <person name="Yoshida Y."/>
            <person name="Ohtoshi R."/>
            <person name="Malay A.D."/>
            <person name="Moran D.A.P."/>
            <person name="Tomita M."/>
            <person name="Numata K."/>
            <person name="Arakawa K."/>
        </authorList>
    </citation>
    <scope>NUCLEOTIDE SEQUENCE</scope>
</reference>
<gene>
    <name evidence="1" type="ORF">NPIL_197031</name>
</gene>
<accession>A0A8X6U3B7</accession>
<keyword evidence="2" id="KW-1185">Reference proteome</keyword>
<sequence>MSFHANLYQSPDGAEGVSCISSSSSVIVHNRTSETEFACEWEKTECRVLNSKRDSYFHERYCFEVSCVLTICERQYFVLPISQRMAAVPRRISGLHQIEISWIDLFFPRHEIPRSPFLFERHQIRCGK</sequence>
<comment type="caution">
    <text evidence="1">The sequence shown here is derived from an EMBL/GenBank/DDBJ whole genome shotgun (WGS) entry which is preliminary data.</text>
</comment>
<organism evidence="1 2">
    <name type="scientific">Nephila pilipes</name>
    <name type="common">Giant wood spider</name>
    <name type="synonym">Nephila maculata</name>
    <dbReference type="NCBI Taxonomy" id="299642"/>
    <lineage>
        <taxon>Eukaryota</taxon>
        <taxon>Metazoa</taxon>
        <taxon>Ecdysozoa</taxon>
        <taxon>Arthropoda</taxon>
        <taxon>Chelicerata</taxon>
        <taxon>Arachnida</taxon>
        <taxon>Araneae</taxon>
        <taxon>Araneomorphae</taxon>
        <taxon>Entelegynae</taxon>
        <taxon>Araneoidea</taxon>
        <taxon>Nephilidae</taxon>
        <taxon>Nephila</taxon>
    </lineage>
</organism>
<proteinExistence type="predicted"/>
<dbReference type="EMBL" id="BMAW01117270">
    <property type="protein sequence ID" value="GFT74298.1"/>
    <property type="molecule type" value="Genomic_DNA"/>
</dbReference>
<dbReference type="AlphaFoldDB" id="A0A8X6U3B7"/>
<name>A0A8X6U3B7_NEPPI</name>